<feature type="transmembrane region" description="Helical" evidence="1">
    <location>
        <begin position="63"/>
        <end position="85"/>
    </location>
</feature>
<keyword evidence="1" id="KW-0812">Transmembrane</keyword>
<feature type="transmembrane region" description="Helical" evidence="1">
    <location>
        <begin position="91"/>
        <end position="107"/>
    </location>
</feature>
<organism evidence="2 3">
    <name type="scientific">Felis catus</name>
    <name type="common">Cat</name>
    <name type="synonym">Felis silvestris catus</name>
    <dbReference type="NCBI Taxonomy" id="9685"/>
    <lineage>
        <taxon>Eukaryota</taxon>
        <taxon>Metazoa</taxon>
        <taxon>Chordata</taxon>
        <taxon>Craniata</taxon>
        <taxon>Vertebrata</taxon>
        <taxon>Euteleostomi</taxon>
        <taxon>Mammalia</taxon>
        <taxon>Eutheria</taxon>
        <taxon>Laurasiatheria</taxon>
        <taxon>Carnivora</taxon>
        <taxon>Feliformia</taxon>
        <taxon>Felidae</taxon>
        <taxon>Felinae</taxon>
        <taxon>Felis</taxon>
    </lineage>
</organism>
<reference evidence="2" key="3">
    <citation type="submission" date="2025-09" db="UniProtKB">
        <authorList>
            <consortium name="Ensembl"/>
        </authorList>
    </citation>
    <scope>IDENTIFICATION</scope>
    <source>
        <strain evidence="2">breed Abyssinian</strain>
    </source>
</reference>
<dbReference type="Ensembl" id="ENSFCTT00005033342.1">
    <property type="protein sequence ID" value="ENSFCTP00005022475.1"/>
    <property type="gene ID" value="ENSFCTG00005011809.1"/>
</dbReference>
<keyword evidence="3" id="KW-1185">Reference proteome</keyword>
<accession>A0ABI7XIT7</accession>
<protein>
    <submittedName>
        <fullName evidence="2">Uncharacterized protein</fullName>
    </submittedName>
</protein>
<evidence type="ECO:0000313" key="3">
    <source>
        <dbReference type="Proteomes" id="UP000823872"/>
    </source>
</evidence>
<keyword evidence="1" id="KW-1133">Transmembrane helix</keyword>
<dbReference type="Proteomes" id="UP000823872">
    <property type="component" value="Chromosome D1"/>
</dbReference>
<feature type="transmembrane region" description="Helical" evidence="1">
    <location>
        <begin position="31"/>
        <end position="51"/>
    </location>
</feature>
<evidence type="ECO:0000313" key="2">
    <source>
        <dbReference type="Ensembl" id="ENSFCTP00005022475.1"/>
    </source>
</evidence>
<evidence type="ECO:0000256" key="1">
    <source>
        <dbReference type="SAM" id="Phobius"/>
    </source>
</evidence>
<reference evidence="2" key="2">
    <citation type="submission" date="2025-08" db="UniProtKB">
        <authorList>
            <consortium name="Ensembl"/>
        </authorList>
    </citation>
    <scope>IDENTIFICATION</scope>
    <source>
        <strain evidence="2">breed Abyssinian</strain>
    </source>
</reference>
<proteinExistence type="predicted"/>
<name>A0ABI7XIT7_FELCA</name>
<dbReference type="GeneTree" id="ENSGT01140000286485"/>
<keyword evidence="1" id="KW-0472">Membrane</keyword>
<sequence>MMSDVEHLLVCLLAIWMSSLGKCLFVSSVHFLIGLFGFWVLSFISSLYILDTNPLLDMSFTNIFSHLVGSLLVLLIVSFTVQKLFTLTKSQQFIIFTFVFLASGDISRKKVAMAIAKGVTTYVLF</sequence>
<reference evidence="2 3" key="1">
    <citation type="submission" date="2021-02" db="EMBL/GenBank/DDBJ databases">
        <title>Safari Cat Assemblies.</title>
        <authorList>
            <person name="Bredemeyer K.R."/>
            <person name="Murphy W.J."/>
        </authorList>
    </citation>
    <scope>NUCLEOTIDE SEQUENCE [LARGE SCALE GENOMIC DNA]</scope>
</reference>